<evidence type="ECO:0000256" key="1">
    <source>
        <dbReference type="SAM" id="Phobius"/>
    </source>
</evidence>
<organism evidence="2">
    <name type="scientific">Pectinophora gossypiella</name>
    <name type="common">Cotton pink bollworm</name>
    <name type="synonym">Depressaria gossypiella</name>
    <dbReference type="NCBI Taxonomy" id="13191"/>
    <lineage>
        <taxon>Eukaryota</taxon>
        <taxon>Metazoa</taxon>
        <taxon>Ecdysozoa</taxon>
        <taxon>Arthropoda</taxon>
        <taxon>Hexapoda</taxon>
        <taxon>Insecta</taxon>
        <taxon>Pterygota</taxon>
        <taxon>Neoptera</taxon>
        <taxon>Endopterygota</taxon>
        <taxon>Lepidoptera</taxon>
        <taxon>Glossata</taxon>
        <taxon>Ditrysia</taxon>
        <taxon>Gelechioidea</taxon>
        <taxon>Gelechiidae</taxon>
        <taxon>Apatetrinae</taxon>
        <taxon>Pectinophora</taxon>
    </lineage>
</organism>
<feature type="transmembrane region" description="Helical" evidence="1">
    <location>
        <begin position="6"/>
        <end position="25"/>
    </location>
</feature>
<feature type="transmembrane region" description="Helical" evidence="1">
    <location>
        <begin position="71"/>
        <end position="91"/>
    </location>
</feature>
<dbReference type="OrthoDB" id="7452046at2759"/>
<evidence type="ECO:0000313" key="2">
    <source>
        <dbReference type="EMBL" id="JAT85761.1"/>
    </source>
</evidence>
<feature type="transmembrane region" description="Helical" evidence="1">
    <location>
        <begin position="37"/>
        <end position="56"/>
    </location>
</feature>
<gene>
    <name evidence="2" type="ORF">g.15014</name>
</gene>
<feature type="non-terminal residue" evidence="2">
    <location>
        <position position="1"/>
    </location>
</feature>
<protein>
    <submittedName>
        <fullName evidence="2">Uncharacterized protein</fullName>
    </submittedName>
</protein>
<keyword evidence="1" id="KW-0812">Transmembrane</keyword>
<name>A0A1E1WFW7_PECGO</name>
<proteinExistence type="predicted"/>
<dbReference type="EMBL" id="GDQN01005293">
    <property type="protein sequence ID" value="JAT85761.1"/>
    <property type="molecule type" value="Transcribed_RNA"/>
</dbReference>
<keyword evidence="1" id="KW-0472">Membrane</keyword>
<accession>A0A1E1WFW7</accession>
<reference evidence="2" key="1">
    <citation type="submission" date="2015-09" db="EMBL/GenBank/DDBJ databases">
        <title>De novo assembly of Pectinophora gossypiella (Pink Bollworm) gut transcriptome.</title>
        <authorList>
            <person name="Tassone E.E."/>
        </authorList>
    </citation>
    <scope>NUCLEOTIDE SEQUENCE</scope>
</reference>
<sequence>GLYSQMWFYALLYILEILFNILLLIGAHMKRARLLRVYYYYGITTSLAALVSFVVMRNSVSYGRQDLQYKVLELAVVFSGLMVQAYLLLLIRSELKKLDQKNQMCFVNHASEVYADLCDGEGRNPL</sequence>
<dbReference type="AlphaFoldDB" id="A0A1E1WFW7"/>
<keyword evidence="1" id="KW-1133">Transmembrane helix</keyword>